<comment type="similarity">
    <text evidence="5 17">Belongs to the sugar phosphate cyclases superfamily. Dehydroquinate synthase family.</text>
</comment>
<keyword evidence="12 17" id="KW-0862">Zinc</keyword>
<dbReference type="GO" id="GO:0005737">
    <property type="term" value="C:cytoplasm"/>
    <property type="evidence" value="ECO:0007669"/>
    <property type="project" value="UniProtKB-SubCell"/>
</dbReference>
<evidence type="ECO:0000256" key="12">
    <source>
        <dbReference type="ARBA" id="ARBA00022833"/>
    </source>
</evidence>
<keyword evidence="21" id="KW-1185">Reference proteome</keyword>
<evidence type="ECO:0000259" key="19">
    <source>
        <dbReference type="Pfam" id="PF24621"/>
    </source>
</evidence>
<evidence type="ECO:0000313" key="21">
    <source>
        <dbReference type="Proteomes" id="UP000671913"/>
    </source>
</evidence>
<feature type="binding site" evidence="17">
    <location>
        <begin position="130"/>
        <end position="131"/>
    </location>
    <ligand>
        <name>NAD(+)</name>
        <dbReference type="ChEBI" id="CHEBI:57540"/>
    </ligand>
</feature>
<comment type="cofactor">
    <cofactor evidence="2 17">
        <name>NAD(+)</name>
        <dbReference type="ChEBI" id="CHEBI:57540"/>
    </cofactor>
</comment>
<comment type="cofactor">
    <cofactor evidence="17">
        <name>Co(2+)</name>
        <dbReference type="ChEBI" id="CHEBI:48828"/>
    </cofactor>
    <cofactor evidence="17">
        <name>Zn(2+)</name>
        <dbReference type="ChEBI" id="CHEBI:29105"/>
    </cofactor>
    <text evidence="17">Binds 1 divalent metal cation per subunit. Can use either Co(2+) or Zn(2+).</text>
</comment>
<evidence type="ECO:0000256" key="11">
    <source>
        <dbReference type="ARBA" id="ARBA00022741"/>
    </source>
</evidence>
<keyword evidence="10 17" id="KW-0479">Metal-binding</keyword>
<dbReference type="InterPro" id="IPR030960">
    <property type="entry name" value="DHQS/DOIS_N"/>
</dbReference>
<dbReference type="GO" id="GO:0046872">
    <property type="term" value="F:metal ion binding"/>
    <property type="evidence" value="ECO:0007669"/>
    <property type="project" value="UniProtKB-KW"/>
</dbReference>
<dbReference type="InterPro" id="IPR056179">
    <property type="entry name" value="DHQS_C"/>
</dbReference>
<dbReference type="CDD" id="cd08195">
    <property type="entry name" value="DHQS"/>
    <property type="match status" value="1"/>
</dbReference>
<evidence type="ECO:0000256" key="14">
    <source>
        <dbReference type="ARBA" id="ARBA00023141"/>
    </source>
</evidence>
<dbReference type="HAMAP" id="MF_00110">
    <property type="entry name" value="DHQ_synthase"/>
    <property type="match status" value="1"/>
</dbReference>
<keyword evidence="8 17" id="KW-0963">Cytoplasm</keyword>
<dbReference type="EC" id="4.2.3.4" evidence="6 17"/>
<dbReference type="Pfam" id="PF24621">
    <property type="entry name" value="DHQS_C"/>
    <property type="match status" value="1"/>
</dbReference>
<dbReference type="Pfam" id="PF01761">
    <property type="entry name" value="DHQ_synthase"/>
    <property type="match status" value="1"/>
</dbReference>
<feature type="binding site" evidence="17">
    <location>
        <position position="248"/>
    </location>
    <ligand>
        <name>Zn(2+)</name>
        <dbReference type="ChEBI" id="CHEBI:29105"/>
    </ligand>
</feature>
<comment type="subcellular location">
    <subcellularLocation>
        <location evidence="3 17">Cytoplasm</location>
    </subcellularLocation>
</comment>
<feature type="domain" description="3-dehydroquinate synthase N-terminal" evidence="18">
    <location>
        <begin position="68"/>
        <end position="179"/>
    </location>
</feature>
<evidence type="ECO:0000256" key="2">
    <source>
        <dbReference type="ARBA" id="ARBA00001911"/>
    </source>
</evidence>
<feature type="binding site" evidence="17">
    <location>
        <position position="152"/>
    </location>
    <ligand>
        <name>NAD(+)</name>
        <dbReference type="ChEBI" id="CHEBI:57540"/>
    </ligand>
</feature>
<feature type="binding site" evidence="17">
    <location>
        <position position="185"/>
    </location>
    <ligand>
        <name>Zn(2+)</name>
        <dbReference type="ChEBI" id="CHEBI:29105"/>
    </ligand>
</feature>
<evidence type="ECO:0000256" key="1">
    <source>
        <dbReference type="ARBA" id="ARBA00001393"/>
    </source>
</evidence>
<keyword evidence="9 17" id="KW-0028">Amino-acid biosynthesis</keyword>
<keyword evidence="13 17" id="KW-0520">NAD</keyword>
<comment type="pathway">
    <text evidence="4 17">Metabolic intermediate biosynthesis; chorismate biosynthesis; chorismate from D-erythrose 4-phosphate and phosphoenolpyruvate: step 2/7.</text>
</comment>
<accession>A0A975AX38</accession>
<gene>
    <name evidence="17" type="primary">aroB</name>
    <name evidence="20" type="ORF">ACETAC_03670</name>
</gene>
<dbReference type="Proteomes" id="UP000671913">
    <property type="component" value="Chromosome"/>
</dbReference>
<dbReference type="SUPFAM" id="SSF56796">
    <property type="entry name" value="Dehydroquinate synthase-like"/>
    <property type="match status" value="1"/>
</dbReference>
<evidence type="ECO:0000256" key="16">
    <source>
        <dbReference type="ARBA" id="ARBA00023285"/>
    </source>
</evidence>
<keyword evidence="11 17" id="KW-0547">Nucleotide-binding</keyword>
<evidence type="ECO:0000256" key="10">
    <source>
        <dbReference type="ARBA" id="ARBA00022723"/>
    </source>
</evidence>
<evidence type="ECO:0000259" key="18">
    <source>
        <dbReference type="Pfam" id="PF01761"/>
    </source>
</evidence>
<evidence type="ECO:0000256" key="9">
    <source>
        <dbReference type="ARBA" id="ARBA00022605"/>
    </source>
</evidence>
<dbReference type="GO" id="GO:0003856">
    <property type="term" value="F:3-dehydroquinate synthase activity"/>
    <property type="evidence" value="ECO:0007669"/>
    <property type="project" value="UniProtKB-UniRule"/>
</dbReference>
<comment type="catalytic activity">
    <reaction evidence="1 17">
        <text>7-phospho-2-dehydro-3-deoxy-D-arabino-heptonate = 3-dehydroquinate + phosphate</text>
        <dbReference type="Rhea" id="RHEA:21968"/>
        <dbReference type="ChEBI" id="CHEBI:32364"/>
        <dbReference type="ChEBI" id="CHEBI:43474"/>
        <dbReference type="ChEBI" id="CHEBI:58394"/>
        <dbReference type="EC" id="4.2.3.4"/>
    </reaction>
</comment>
<dbReference type="InterPro" id="IPR016037">
    <property type="entry name" value="DHQ_synth_AroB"/>
</dbReference>
<dbReference type="KEGG" id="aaut:ACETAC_03670"/>
<dbReference type="PANTHER" id="PTHR43622">
    <property type="entry name" value="3-DEHYDROQUINATE SYNTHASE"/>
    <property type="match status" value="1"/>
</dbReference>
<feature type="binding site" evidence="17">
    <location>
        <position position="265"/>
    </location>
    <ligand>
        <name>Zn(2+)</name>
        <dbReference type="ChEBI" id="CHEBI:29105"/>
    </ligand>
</feature>
<dbReference type="AlphaFoldDB" id="A0A975AX38"/>
<evidence type="ECO:0000256" key="5">
    <source>
        <dbReference type="ARBA" id="ARBA00005412"/>
    </source>
</evidence>
<evidence type="ECO:0000256" key="13">
    <source>
        <dbReference type="ARBA" id="ARBA00023027"/>
    </source>
</evidence>
<evidence type="ECO:0000256" key="15">
    <source>
        <dbReference type="ARBA" id="ARBA00023239"/>
    </source>
</evidence>
<feature type="binding site" evidence="17">
    <location>
        <begin position="106"/>
        <end position="110"/>
    </location>
    <ligand>
        <name>NAD(+)</name>
        <dbReference type="ChEBI" id="CHEBI:57540"/>
    </ligand>
</feature>
<dbReference type="Gene3D" id="1.20.1090.10">
    <property type="entry name" value="Dehydroquinate synthase-like - alpha domain"/>
    <property type="match status" value="1"/>
</dbReference>
<comment type="caution">
    <text evidence="17">Lacks conserved residue(s) required for the propagation of feature annotation.</text>
</comment>
<dbReference type="InterPro" id="IPR030963">
    <property type="entry name" value="DHQ_synth_fam"/>
</dbReference>
<dbReference type="PANTHER" id="PTHR43622:SF7">
    <property type="entry name" value="3-DEHYDROQUINATE SYNTHASE, CHLOROPLASTIC"/>
    <property type="match status" value="1"/>
</dbReference>
<dbReference type="FunFam" id="3.40.50.1970:FF:000001">
    <property type="entry name" value="3-dehydroquinate synthase"/>
    <property type="match status" value="1"/>
</dbReference>
<keyword evidence="16 17" id="KW-0170">Cobalt</keyword>
<evidence type="ECO:0000256" key="8">
    <source>
        <dbReference type="ARBA" id="ARBA00022490"/>
    </source>
</evidence>
<proteinExistence type="inferred from homology"/>
<evidence type="ECO:0000256" key="4">
    <source>
        <dbReference type="ARBA" id="ARBA00004661"/>
    </source>
</evidence>
<protein>
    <recommendedName>
        <fullName evidence="7 17">3-dehydroquinate synthase</fullName>
        <shortName evidence="17">DHQS</shortName>
        <ecNumber evidence="6 17">4.2.3.4</ecNumber>
    </recommendedName>
</protein>
<dbReference type="GO" id="GO:0000166">
    <property type="term" value="F:nucleotide binding"/>
    <property type="evidence" value="ECO:0007669"/>
    <property type="project" value="UniProtKB-KW"/>
</dbReference>
<keyword evidence="15 17" id="KW-0456">Lyase</keyword>
<dbReference type="Gene3D" id="3.40.50.1970">
    <property type="match status" value="1"/>
</dbReference>
<organism evidence="20 21">
    <name type="scientific">Aceticella autotrophica</name>
    <dbReference type="NCBI Taxonomy" id="2755338"/>
    <lineage>
        <taxon>Bacteria</taxon>
        <taxon>Bacillati</taxon>
        <taxon>Bacillota</taxon>
        <taxon>Clostridia</taxon>
        <taxon>Thermoanaerobacterales</taxon>
        <taxon>Thermoanaerobacteraceae</taxon>
        <taxon>Aceticella</taxon>
    </lineage>
</organism>
<dbReference type="RefSeq" id="WP_284680701.1">
    <property type="nucleotide sequence ID" value="NZ_CP060096.1"/>
</dbReference>
<evidence type="ECO:0000256" key="3">
    <source>
        <dbReference type="ARBA" id="ARBA00004496"/>
    </source>
</evidence>
<dbReference type="EMBL" id="CP060096">
    <property type="protein sequence ID" value="QSZ27978.1"/>
    <property type="molecule type" value="Genomic_DNA"/>
</dbReference>
<dbReference type="GO" id="GO:0009073">
    <property type="term" value="P:aromatic amino acid family biosynthetic process"/>
    <property type="evidence" value="ECO:0007669"/>
    <property type="project" value="UniProtKB-KW"/>
</dbReference>
<feature type="domain" description="3-dehydroquinate synthase C-terminal" evidence="19">
    <location>
        <begin position="182"/>
        <end position="325"/>
    </location>
</feature>
<reference evidence="20" key="1">
    <citation type="submission" date="2020-08" db="EMBL/GenBank/DDBJ databases">
        <title>Genomic insights into the carbon and energy metabolism of the first obligate autotrophic acetogenic bacterium Aceticella autotrophica gen. nov., sp. nov.</title>
        <authorList>
            <person name="Toshchakov S.V."/>
            <person name="Elcheninov A.G."/>
            <person name="Kublanov I.V."/>
            <person name="Frolov E.N."/>
            <person name="Lebedinsky A.V."/>
        </authorList>
    </citation>
    <scope>NUCLEOTIDE SEQUENCE</scope>
    <source>
        <strain evidence="20">3443-3Ac</strain>
    </source>
</reference>
<evidence type="ECO:0000313" key="20">
    <source>
        <dbReference type="EMBL" id="QSZ27978.1"/>
    </source>
</evidence>
<feature type="binding site" evidence="17">
    <location>
        <position position="143"/>
    </location>
    <ligand>
        <name>NAD(+)</name>
        <dbReference type="ChEBI" id="CHEBI:57540"/>
    </ligand>
</feature>
<keyword evidence="14 17" id="KW-0057">Aromatic amino acid biosynthesis</keyword>
<sequence length="356" mass="39970">MEVINIDLKDRSYPIYICNNMLDDIGKVVCRHTKSKRIYLVTDTNVYPLYYEKVKAILNNAGFDVSKFVIPAGESSKNLDMLKNILEDIYKSGLLRDGSIIALGGGVVGDIAGFAAATYMRGVDFIQIPTTLLAQVDSSVGGKVGVNLRGGKNIVGAFHQPKMVYIDTSNLRTLNKREILGGLAEIIKYGVIWDKELFEYLEYNMDEILNLNDEMITHIIKKSCVIKGKVVSLDEKEQKLRQILNYGHTVGHAIEALTGYEKYIHGEAVAIGMVYAAKLSLKKSLIDKEYFDRICALIKKSGLPVEYGELHKEDIVELIRHDKKNKNDKIRFVLPVGYGKVDIFEVNKDEILSILD</sequence>
<dbReference type="PIRSF" id="PIRSF001455">
    <property type="entry name" value="DHQ_synth"/>
    <property type="match status" value="1"/>
</dbReference>
<evidence type="ECO:0000256" key="17">
    <source>
        <dbReference type="HAMAP-Rule" id="MF_00110"/>
    </source>
</evidence>
<evidence type="ECO:0000256" key="6">
    <source>
        <dbReference type="ARBA" id="ARBA00013031"/>
    </source>
</evidence>
<comment type="function">
    <text evidence="17">Catalyzes the conversion of 3-deoxy-D-arabino-heptulosonate 7-phosphate (DAHP) to dehydroquinate (DHQ).</text>
</comment>
<dbReference type="GO" id="GO:0008652">
    <property type="term" value="P:amino acid biosynthetic process"/>
    <property type="evidence" value="ECO:0007669"/>
    <property type="project" value="UniProtKB-KW"/>
</dbReference>
<evidence type="ECO:0000256" key="7">
    <source>
        <dbReference type="ARBA" id="ARBA00017684"/>
    </source>
</evidence>
<dbReference type="GO" id="GO:0009423">
    <property type="term" value="P:chorismate biosynthetic process"/>
    <property type="evidence" value="ECO:0007669"/>
    <property type="project" value="UniProtKB-UniRule"/>
</dbReference>
<name>A0A975AX38_9THEO</name>
<dbReference type="InterPro" id="IPR050071">
    <property type="entry name" value="Dehydroquinate_synthase"/>
</dbReference>
<dbReference type="NCBIfam" id="TIGR01357">
    <property type="entry name" value="aroB"/>
    <property type="match status" value="1"/>
</dbReference>